<dbReference type="Proteomes" id="UP001501510">
    <property type="component" value="Unassembled WGS sequence"/>
</dbReference>
<dbReference type="RefSeq" id="WP_343757777.1">
    <property type="nucleotide sequence ID" value="NZ_BAAACG010000001.1"/>
</dbReference>
<dbReference type="Gene3D" id="3.40.50.11900">
    <property type="match status" value="1"/>
</dbReference>
<protein>
    <submittedName>
        <fullName evidence="6">(R)-2-hydroxyisocaproyl-CoA dehydratase subunit HadB</fullName>
    </submittedName>
</protein>
<proteinExistence type="inferred from homology"/>
<dbReference type="Gene3D" id="3.40.50.11890">
    <property type="match status" value="1"/>
</dbReference>
<evidence type="ECO:0000256" key="3">
    <source>
        <dbReference type="ARBA" id="ARBA00022723"/>
    </source>
</evidence>
<name>A0ABP3UEK9_9CLOT</name>
<accession>A0ABP3UEK9</accession>
<dbReference type="PANTHER" id="PTHR30548:SF4">
    <property type="entry name" value="SUBUNIT OF OXYGEN-SENSITIVE 2-HYDROXYISOCAPROYL-COA DEHYDRATASE"/>
    <property type="match status" value="1"/>
</dbReference>
<gene>
    <name evidence="6" type="primary">hadB_1</name>
    <name evidence="6" type="ORF">GCM10008906_01230</name>
</gene>
<dbReference type="PANTHER" id="PTHR30548">
    <property type="entry name" value="2-HYDROXYGLUTARYL-COA DEHYDRATASE, D-COMPONENT-RELATED"/>
    <property type="match status" value="1"/>
</dbReference>
<dbReference type="InterPro" id="IPR010327">
    <property type="entry name" value="FldB/FldC_alpha/beta"/>
</dbReference>
<evidence type="ECO:0000313" key="7">
    <source>
        <dbReference type="Proteomes" id="UP001501510"/>
    </source>
</evidence>
<comment type="caution">
    <text evidence="6">The sequence shown here is derived from an EMBL/GenBank/DDBJ whole genome shotgun (WGS) entry which is preliminary data.</text>
</comment>
<evidence type="ECO:0000313" key="6">
    <source>
        <dbReference type="EMBL" id="GAA0732058.1"/>
    </source>
</evidence>
<evidence type="ECO:0000256" key="2">
    <source>
        <dbReference type="ARBA" id="ARBA00005806"/>
    </source>
</evidence>
<reference evidence="7" key="1">
    <citation type="journal article" date="2019" name="Int. J. Syst. Evol. Microbiol.">
        <title>The Global Catalogue of Microorganisms (GCM) 10K type strain sequencing project: providing services to taxonomists for standard genome sequencing and annotation.</title>
        <authorList>
            <consortium name="The Broad Institute Genomics Platform"/>
            <consortium name="The Broad Institute Genome Sequencing Center for Infectious Disease"/>
            <person name="Wu L."/>
            <person name="Ma J."/>
        </authorList>
    </citation>
    <scope>NUCLEOTIDE SEQUENCE [LARGE SCALE GENOMIC DNA]</scope>
    <source>
        <strain evidence="7">JCM 1407</strain>
    </source>
</reference>
<sequence length="408" mass="46966">MEEKPRAKDRVKTLLANHYKDAFKAKERGELVGWSTSIFPQEIPETFGLHVVYPENHAAAVAAKHESQKLCEVAENEGYSIDICSYARTNIGYSKLKECESLNMPQPDFILCCNNICNTVIKWYENLAKELDIPMIMIDTAFNNEYEVTQSRIDYLKGQFEYAIKQLEKITGKKFDEERFKEVMKVSSEAGRLWKKSMSLTKAVPAPMNGFEMFNYMAVIVCARGKQETVDIFSQLIDELEDNIKNGTSTYRGEQKHRIMFEGIPCWPYLGYLLKNLTKYGVNMVGSVYTDAWALEYEANDLDGMAKAYSSIMNNVNLEKQVDMRKDVINNFKCDGSIYHMNRSCKVMDFMQYELERRAGEMTDKPYVGFDGDQADPRNFTKAQYETRVQGLVEVMNERKNEGGLDNE</sequence>
<evidence type="ECO:0000256" key="1">
    <source>
        <dbReference type="ARBA" id="ARBA00001966"/>
    </source>
</evidence>
<organism evidence="6 7">
    <name type="scientific">Clostridium oceanicum</name>
    <dbReference type="NCBI Taxonomy" id="1543"/>
    <lineage>
        <taxon>Bacteria</taxon>
        <taxon>Bacillati</taxon>
        <taxon>Bacillota</taxon>
        <taxon>Clostridia</taxon>
        <taxon>Eubacteriales</taxon>
        <taxon>Clostridiaceae</taxon>
        <taxon>Clostridium</taxon>
    </lineage>
</organism>
<keyword evidence="4" id="KW-0408">Iron</keyword>
<dbReference type="Pfam" id="PF06050">
    <property type="entry name" value="HGD-D"/>
    <property type="match status" value="1"/>
</dbReference>
<dbReference type="EMBL" id="BAAACG010000001">
    <property type="protein sequence ID" value="GAA0732058.1"/>
    <property type="molecule type" value="Genomic_DNA"/>
</dbReference>
<keyword evidence="7" id="KW-1185">Reference proteome</keyword>
<evidence type="ECO:0000256" key="5">
    <source>
        <dbReference type="ARBA" id="ARBA00023014"/>
    </source>
</evidence>
<keyword evidence="3" id="KW-0479">Metal-binding</keyword>
<comment type="similarity">
    <text evidence="2">Belongs to the FldB/FldC dehydratase alpha/beta subunit family.</text>
</comment>
<keyword evidence="5" id="KW-0411">Iron-sulfur</keyword>
<evidence type="ECO:0000256" key="4">
    <source>
        <dbReference type="ARBA" id="ARBA00023004"/>
    </source>
</evidence>
<comment type="cofactor">
    <cofactor evidence="1">
        <name>[4Fe-4S] cluster</name>
        <dbReference type="ChEBI" id="CHEBI:49883"/>
    </cofactor>
</comment>